<gene>
    <name evidence="7" type="ORF">HKN21_08360</name>
</gene>
<dbReference type="Proteomes" id="UP000547674">
    <property type="component" value="Unassembled WGS sequence"/>
</dbReference>
<dbReference type="InterPro" id="IPR001375">
    <property type="entry name" value="Peptidase_S9_cat"/>
</dbReference>
<evidence type="ECO:0000313" key="8">
    <source>
        <dbReference type="Proteomes" id="UP000547674"/>
    </source>
</evidence>
<evidence type="ECO:0000259" key="5">
    <source>
        <dbReference type="Pfam" id="PF00326"/>
    </source>
</evidence>
<evidence type="ECO:0000256" key="3">
    <source>
        <dbReference type="ARBA" id="ARBA00022801"/>
    </source>
</evidence>
<accession>A0A7Y2EBE8</accession>
<keyword evidence="2" id="KW-0645">Protease</keyword>
<reference evidence="7 8" key="1">
    <citation type="submission" date="2020-03" db="EMBL/GenBank/DDBJ databases">
        <title>Metabolic flexibility allows generalist bacteria to become dominant in a frequently disturbed ecosystem.</title>
        <authorList>
            <person name="Chen Y.-J."/>
            <person name="Leung P.M."/>
            <person name="Bay S.K."/>
            <person name="Hugenholtz P."/>
            <person name="Kessler A.J."/>
            <person name="Shelley G."/>
            <person name="Waite D.W."/>
            <person name="Cook P.L."/>
            <person name="Greening C."/>
        </authorList>
    </citation>
    <scope>NUCLEOTIDE SEQUENCE [LARGE SCALE GENOMIC DNA]</scope>
    <source>
        <strain evidence="7">SS_bin_28</strain>
    </source>
</reference>
<evidence type="ECO:0000256" key="2">
    <source>
        <dbReference type="ARBA" id="ARBA00022670"/>
    </source>
</evidence>
<protein>
    <submittedName>
        <fullName evidence="7">S9 family peptidase</fullName>
    </submittedName>
</protein>
<dbReference type="GO" id="GO:0006508">
    <property type="term" value="P:proteolysis"/>
    <property type="evidence" value="ECO:0007669"/>
    <property type="project" value="UniProtKB-KW"/>
</dbReference>
<proteinExistence type="inferred from homology"/>
<feature type="domain" description="Peptidase S9A N-terminal" evidence="6">
    <location>
        <begin position="31"/>
        <end position="428"/>
    </location>
</feature>
<organism evidence="7 8">
    <name type="scientific">Eiseniibacteriota bacterium</name>
    <dbReference type="NCBI Taxonomy" id="2212470"/>
    <lineage>
        <taxon>Bacteria</taxon>
        <taxon>Candidatus Eiseniibacteriota</taxon>
    </lineage>
</organism>
<dbReference type="SUPFAM" id="SSF50993">
    <property type="entry name" value="Peptidase/esterase 'gauge' domain"/>
    <property type="match status" value="1"/>
</dbReference>
<dbReference type="InterPro" id="IPR029058">
    <property type="entry name" value="AB_hydrolase_fold"/>
</dbReference>
<dbReference type="SUPFAM" id="SSF53474">
    <property type="entry name" value="alpha/beta-Hydrolases"/>
    <property type="match status" value="1"/>
</dbReference>
<keyword evidence="3" id="KW-0378">Hydrolase</keyword>
<evidence type="ECO:0000313" key="7">
    <source>
        <dbReference type="EMBL" id="NNF06759.1"/>
    </source>
</evidence>
<dbReference type="PANTHER" id="PTHR11757">
    <property type="entry name" value="PROTEASE FAMILY S9A OLIGOPEPTIDASE"/>
    <property type="match status" value="1"/>
</dbReference>
<evidence type="ECO:0000256" key="4">
    <source>
        <dbReference type="ARBA" id="ARBA00022825"/>
    </source>
</evidence>
<evidence type="ECO:0000259" key="6">
    <source>
        <dbReference type="Pfam" id="PF02897"/>
    </source>
</evidence>
<dbReference type="AlphaFoldDB" id="A0A7Y2EBE8"/>
<dbReference type="GO" id="GO:0004252">
    <property type="term" value="F:serine-type endopeptidase activity"/>
    <property type="evidence" value="ECO:0007669"/>
    <property type="project" value="InterPro"/>
</dbReference>
<comment type="similarity">
    <text evidence="1">Belongs to the peptidase S9A family.</text>
</comment>
<dbReference type="InterPro" id="IPR002470">
    <property type="entry name" value="Peptidase_S9A"/>
</dbReference>
<evidence type="ECO:0000256" key="1">
    <source>
        <dbReference type="ARBA" id="ARBA00005228"/>
    </source>
</evidence>
<dbReference type="EMBL" id="JABDJR010000328">
    <property type="protein sequence ID" value="NNF06759.1"/>
    <property type="molecule type" value="Genomic_DNA"/>
</dbReference>
<dbReference type="Gene3D" id="3.40.50.1820">
    <property type="entry name" value="alpha/beta hydrolase"/>
    <property type="match status" value="1"/>
</dbReference>
<dbReference type="PRINTS" id="PR00862">
    <property type="entry name" value="PROLIGOPTASE"/>
</dbReference>
<comment type="caution">
    <text evidence="7">The sequence shown here is derived from an EMBL/GenBank/DDBJ whole genome shotgun (WGS) entry which is preliminary data.</text>
</comment>
<dbReference type="Pfam" id="PF00326">
    <property type="entry name" value="Peptidase_S9"/>
    <property type="match status" value="1"/>
</dbReference>
<feature type="domain" description="Peptidase S9 prolyl oligopeptidase catalytic" evidence="5">
    <location>
        <begin position="487"/>
        <end position="703"/>
    </location>
</feature>
<dbReference type="FunFam" id="3.40.50.1820:FF:000005">
    <property type="entry name" value="Prolyl endopeptidase"/>
    <property type="match status" value="1"/>
</dbReference>
<sequence length="711" mass="81556">MRTSILCLVGALVLTSTLPTISEAQKKAQPPKAKIVPTETKRHGTVLKDPYAWMRDRENPEVIEYLESENDYMEAITSHTKGLQETLFQEMKSRIKEDDLSVPVRVDNYYYYTRNEEGKQYDIICRKKGSLEGTEEIVLDENLLAEGHEYFSLGNYAVSPNHQVVAYLVNYDGNESFALKFRDLTTGKDLDEEVPAVSYDLEWANDNKTVFYTTRDHTHRSYRVHRHELGTDASKDVLVYEDLDLGNWVSVSKTRSQKYLLILSESSLTSEVRCVLADHPQEDFRVIQPRTENLEYYVNHHGDHFYIVTNDNAQNFKVVKAPVKSPAKANWEDYIPHRANVKIDDIDCFEKHIVVYERDQGLEKIQIRDLQSKQNQYLAFDESVYSLSGQWNPNFKTDTFRFGYQSMVTPRSIFEHNLADNSRELLKQTEVLGGYDASRYVCERIWATADDGTKIPISLLYTKGMKKTGDNPFFLYGYGSYGSSVDPSFRSTRFSMVDRGFIYAIAHIRGGGTMGRAWYEDGKFLKKKNTFTDFINCAEHVIAEGYTRKERLAIGGGSAGGLLIGAVVNMRPDLFEAAVAHVPFVDVMNTMLDESIPLTVMEYQEWGNPNDKEYFDYMRSYSPYDNVKKQAYPNMFVTAGLNDPRVGYWEASKWVAALRQAHQGDQQILLKVNMGQGHGGASGRFDRLREIAEEYSWVMDRLKVTEEIKLP</sequence>
<dbReference type="InterPro" id="IPR023302">
    <property type="entry name" value="Pept_S9A_N"/>
</dbReference>
<dbReference type="InterPro" id="IPR051543">
    <property type="entry name" value="Serine_Peptidase_S9A"/>
</dbReference>
<dbReference type="Gene3D" id="2.130.10.120">
    <property type="entry name" value="Prolyl oligopeptidase, N-terminal domain"/>
    <property type="match status" value="1"/>
</dbReference>
<dbReference type="Pfam" id="PF02897">
    <property type="entry name" value="Peptidase_S9_N"/>
    <property type="match status" value="1"/>
</dbReference>
<name>A0A7Y2EBE8_UNCEI</name>
<dbReference type="PANTHER" id="PTHR11757:SF19">
    <property type="entry name" value="PROLYL ENDOPEPTIDASE-LIKE"/>
    <property type="match status" value="1"/>
</dbReference>
<keyword evidence="4" id="KW-0720">Serine protease</keyword>